<evidence type="ECO:0000313" key="2">
    <source>
        <dbReference type="Proteomes" id="UP000246635"/>
    </source>
</evidence>
<dbReference type="AlphaFoldDB" id="A0A2V2YY16"/>
<organism evidence="1 2">
    <name type="scientific">Paenibacillus cellulosilyticus</name>
    <dbReference type="NCBI Taxonomy" id="375489"/>
    <lineage>
        <taxon>Bacteria</taxon>
        <taxon>Bacillati</taxon>
        <taxon>Bacillota</taxon>
        <taxon>Bacilli</taxon>
        <taxon>Bacillales</taxon>
        <taxon>Paenibacillaceae</taxon>
        <taxon>Paenibacillus</taxon>
    </lineage>
</organism>
<gene>
    <name evidence="1" type="ORF">DFQ01_103437</name>
</gene>
<accession>A0A2V2YY16</accession>
<proteinExistence type="predicted"/>
<dbReference type="EMBL" id="QGTQ01000003">
    <property type="protein sequence ID" value="PWW06533.1"/>
    <property type="molecule type" value="Genomic_DNA"/>
</dbReference>
<dbReference type="Proteomes" id="UP000246635">
    <property type="component" value="Unassembled WGS sequence"/>
</dbReference>
<comment type="caution">
    <text evidence="1">The sequence shown here is derived from an EMBL/GenBank/DDBJ whole genome shotgun (WGS) entry which is preliminary data.</text>
</comment>
<keyword evidence="2" id="KW-1185">Reference proteome</keyword>
<evidence type="ECO:0000313" key="1">
    <source>
        <dbReference type="EMBL" id="PWW06533.1"/>
    </source>
</evidence>
<protein>
    <submittedName>
        <fullName evidence="1">Uncharacterized protein</fullName>
    </submittedName>
</protein>
<name>A0A2V2YY16_9BACL</name>
<reference evidence="1 2" key="1">
    <citation type="submission" date="2018-05" db="EMBL/GenBank/DDBJ databases">
        <title>Genomic Encyclopedia of Type Strains, Phase III (KMG-III): the genomes of soil and plant-associated and newly described type strains.</title>
        <authorList>
            <person name="Whitman W."/>
        </authorList>
    </citation>
    <scope>NUCLEOTIDE SEQUENCE [LARGE SCALE GENOMIC DNA]</scope>
    <source>
        <strain evidence="1 2">CECT 5696</strain>
    </source>
</reference>
<sequence length="53" mass="6056">MNMKAIVIPQFGDSQVLTVRDTAPASRYPVRFAPLVSTSPDYMWVNMSRHYPL</sequence>